<name>A0AA41W3J9_9GAMM</name>
<keyword evidence="5" id="KW-1185">Reference proteome</keyword>
<gene>
    <name evidence="4" type="ORF">NAF29_00605</name>
</gene>
<evidence type="ECO:0000256" key="1">
    <source>
        <dbReference type="ARBA" id="ARBA00022737"/>
    </source>
</evidence>
<dbReference type="NCBIfam" id="TIGR03696">
    <property type="entry name" value="Rhs_assc_core"/>
    <property type="match status" value="1"/>
</dbReference>
<dbReference type="PANTHER" id="PTHR32305:SF15">
    <property type="entry name" value="PROTEIN RHSA-RELATED"/>
    <property type="match status" value="1"/>
</dbReference>
<keyword evidence="2" id="KW-0472">Membrane</keyword>
<evidence type="ECO:0000259" key="3">
    <source>
        <dbReference type="Pfam" id="PF25023"/>
    </source>
</evidence>
<accession>A0AA41W3J9</accession>
<evidence type="ECO:0000256" key="2">
    <source>
        <dbReference type="SAM" id="Phobius"/>
    </source>
</evidence>
<proteinExistence type="predicted"/>
<keyword evidence="2" id="KW-1133">Transmembrane helix</keyword>
<dbReference type="EMBL" id="JAMQGP010000001">
    <property type="protein sequence ID" value="MCM2678171.1"/>
    <property type="molecule type" value="Genomic_DNA"/>
</dbReference>
<dbReference type="RefSeq" id="WP_251259488.1">
    <property type="nucleotide sequence ID" value="NZ_JAMQGP010000001.1"/>
</dbReference>
<dbReference type="PANTHER" id="PTHR32305">
    <property type="match status" value="1"/>
</dbReference>
<keyword evidence="1" id="KW-0677">Repeat</keyword>
<dbReference type="InterPro" id="IPR022385">
    <property type="entry name" value="Rhs_assc_core"/>
</dbReference>
<feature type="transmembrane region" description="Helical" evidence="2">
    <location>
        <begin position="194"/>
        <end position="214"/>
    </location>
</feature>
<organism evidence="4 5">
    <name type="scientific">Echinimonas agarilytica</name>
    <dbReference type="NCBI Taxonomy" id="1215918"/>
    <lineage>
        <taxon>Bacteria</taxon>
        <taxon>Pseudomonadati</taxon>
        <taxon>Pseudomonadota</taxon>
        <taxon>Gammaproteobacteria</taxon>
        <taxon>Alteromonadales</taxon>
        <taxon>Echinimonadaceae</taxon>
        <taxon>Echinimonas</taxon>
    </lineage>
</organism>
<dbReference type="InterPro" id="IPR050708">
    <property type="entry name" value="T6SS_VgrG/RHS"/>
</dbReference>
<keyword evidence="2" id="KW-0812">Transmembrane</keyword>
<dbReference type="AlphaFoldDB" id="A0AA41W3J9"/>
<dbReference type="Pfam" id="PF25023">
    <property type="entry name" value="TEN_YD-shell"/>
    <property type="match status" value="1"/>
</dbReference>
<protein>
    <recommendedName>
        <fullName evidence="3">Teneurin-like YD-shell domain-containing protein</fullName>
    </recommendedName>
</protein>
<dbReference type="Proteomes" id="UP001165393">
    <property type="component" value="Unassembled WGS sequence"/>
</dbReference>
<comment type="caution">
    <text evidence="4">The sequence shown here is derived from an EMBL/GenBank/DDBJ whole genome shotgun (WGS) entry which is preliminary data.</text>
</comment>
<evidence type="ECO:0000313" key="4">
    <source>
        <dbReference type="EMBL" id="MCM2678171.1"/>
    </source>
</evidence>
<dbReference type="InterPro" id="IPR056823">
    <property type="entry name" value="TEN-like_YD-shell"/>
</dbReference>
<feature type="domain" description="Teneurin-like YD-shell" evidence="3">
    <location>
        <begin position="53"/>
        <end position="173"/>
    </location>
</feature>
<feature type="transmembrane region" description="Helical" evidence="2">
    <location>
        <begin position="234"/>
        <end position="264"/>
    </location>
</feature>
<evidence type="ECO:0000313" key="5">
    <source>
        <dbReference type="Proteomes" id="UP001165393"/>
    </source>
</evidence>
<dbReference type="Gene3D" id="2.180.10.10">
    <property type="entry name" value="RHS repeat-associated core"/>
    <property type="match status" value="1"/>
</dbReference>
<sequence>MTVSGQFEYGANRELYHQILIDGIKRVDTLYVKGLYERKKLSSGVTEHKYMVGNVVVTDRSNGDHDTLYMHKDHLGSTASITDALGNIVQHFRYDVWGKQSAFADNSTLANYSSPAESQGFTGHKMMNDLGIIHMNGRIYDPTIGRFLQADPHIQSPLDSQNYNRYSYVLNNPLSFTDPSGFFFKKLKKFVKKYWKAAAAIAVSVVTYGAASGWAAGWGLASTVQIGTVSMHGIAVYGTSLTVTGAMTAGAIAGAAGGFVAGALQTGKLTGALRGAFTGSIAGAVGGYVNHGAVTGWGDAARRVGAAAIGGCGAGKASGGSCSKGARIAAMAQALTIGASEIYKNLSSKYNRTGKPHLWQEGRPDVGKQQKLKLANHYWGASDQAGVMQDLAKGPFMDAFAEFHDGLHDWIKEDFRPFGFTAEDQVSLFATMLPSYAVTLAAAAKPYSFMYSHELIDDRG</sequence>
<reference evidence="4 5" key="1">
    <citation type="journal article" date="2013" name="Antonie Van Leeuwenhoek">
        <title>Echinimonas agarilytica gen. nov., sp. nov., a new gammaproteobacterium isolated from the sea urchin Strongylocentrotus intermedius.</title>
        <authorList>
            <person name="Nedashkovskaya O.I."/>
            <person name="Stenkova A.M."/>
            <person name="Zhukova N.V."/>
            <person name="Van Trappen S."/>
            <person name="Lee J.S."/>
            <person name="Kim S.B."/>
        </authorList>
    </citation>
    <scope>NUCLEOTIDE SEQUENCE [LARGE SCALE GENOMIC DNA]</scope>
    <source>
        <strain evidence="4 5">KMM 6351</strain>
    </source>
</reference>